<dbReference type="InterPro" id="IPR002123">
    <property type="entry name" value="Plipid/glycerol_acylTrfase"/>
</dbReference>
<comment type="subcellular location">
    <subcellularLocation>
        <location evidence="1">Membrane</location>
    </subcellularLocation>
</comment>
<accession>A0A831K2B4</accession>
<evidence type="ECO:0000256" key="6">
    <source>
        <dbReference type="ARBA" id="ARBA00023136"/>
    </source>
</evidence>
<evidence type="ECO:0000256" key="7">
    <source>
        <dbReference type="ARBA" id="ARBA00023315"/>
    </source>
</evidence>
<keyword evidence="5" id="KW-0443">Lipid metabolism</keyword>
<feature type="non-terminal residue" evidence="10">
    <location>
        <position position="153"/>
    </location>
</feature>
<proteinExistence type="predicted"/>
<evidence type="ECO:0000256" key="5">
    <source>
        <dbReference type="ARBA" id="ARBA00023098"/>
    </source>
</evidence>
<evidence type="ECO:0000256" key="2">
    <source>
        <dbReference type="ARBA" id="ARBA00022679"/>
    </source>
</evidence>
<organism evidence="10">
    <name type="scientific">Thiolapillus brandeum</name>
    <dbReference type="NCBI Taxonomy" id="1076588"/>
    <lineage>
        <taxon>Bacteria</taxon>
        <taxon>Pseudomonadati</taxon>
        <taxon>Pseudomonadota</taxon>
        <taxon>Gammaproteobacteria</taxon>
        <taxon>Chromatiales</taxon>
        <taxon>Sedimenticolaceae</taxon>
        <taxon>Thiolapillus</taxon>
    </lineage>
</organism>
<keyword evidence="6 8" id="KW-0472">Membrane</keyword>
<dbReference type="GO" id="GO:0016746">
    <property type="term" value="F:acyltransferase activity"/>
    <property type="evidence" value="ECO:0007669"/>
    <property type="project" value="UniProtKB-KW"/>
</dbReference>
<dbReference type="CDD" id="cd07989">
    <property type="entry name" value="LPLAT_AGPAT-like"/>
    <property type="match status" value="1"/>
</dbReference>
<dbReference type="GO" id="GO:0016020">
    <property type="term" value="C:membrane"/>
    <property type="evidence" value="ECO:0007669"/>
    <property type="project" value="UniProtKB-SubCell"/>
</dbReference>
<evidence type="ECO:0000259" key="9">
    <source>
        <dbReference type="Pfam" id="PF01553"/>
    </source>
</evidence>
<dbReference type="PANTHER" id="PTHR23063">
    <property type="entry name" value="PHOSPHOLIPID ACYLTRANSFERASE"/>
    <property type="match status" value="1"/>
</dbReference>
<evidence type="ECO:0000256" key="4">
    <source>
        <dbReference type="ARBA" id="ARBA00022989"/>
    </source>
</evidence>
<sequence length="153" mass="17615">MIRPMLRWLWMLAGWVELIALTAVLYPLSFLPEKPRQRKWYTRLFHLWCKAWVDALGVDLRLHQHNHHPLPEHYILIANHPSAFEDIGIPSLFPVHSLAKIEVKSWPIVGRISAASGTLYVHRESKNSRQAASDEMLEALQEGHNIALYPEGG</sequence>
<dbReference type="SUPFAM" id="SSF69593">
    <property type="entry name" value="Glycerol-3-phosphate (1)-acyltransferase"/>
    <property type="match status" value="1"/>
</dbReference>
<comment type="caution">
    <text evidence="10">The sequence shown here is derived from an EMBL/GenBank/DDBJ whole genome shotgun (WGS) entry which is preliminary data.</text>
</comment>
<feature type="domain" description="Phospholipid/glycerol acyltransferase" evidence="9">
    <location>
        <begin position="63"/>
        <end position="152"/>
    </location>
</feature>
<evidence type="ECO:0000256" key="8">
    <source>
        <dbReference type="SAM" id="Phobius"/>
    </source>
</evidence>
<gene>
    <name evidence="10" type="ORF">ENG92_00505</name>
</gene>
<dbReference type="EMBL" id="DRCV01000025">
    <property type="protein sequence ID" value="HDK37486.1"/>
    <property type="molecule type" value="Genomic_DNA"/>
</dbReference>
<dbReference type="PANTHER" id="PTHR23063:SF52">
    <property type="entry name" value="LYSOPHOSPHATIDYLCHOLINE ACYLTRANSFERASE"/>
    <property type="match status" value="1"/>
</dbReference>
<keyword evidence="7 10" id="KW-0012">Acyltransferase</keyword>
<dbReference type="GO" id="GO:0006629">
    <property type="term" value="P:lipid metabolic process"/>
    <property type="evidence" value="ECO:0007669"/>
    <property type="project" value="UniProtKB-KW"/>
</dbReference>
<dbReference type="Proteomes" id="UP000885822">
    <property type="component" value="Unassembled WGS sequence"/>
</dbReference>
<keyword evidence="3 8" id="KW-0812">Transmembrane</keyword>
<keyword evidence="2" id="KW-0808">Transferase</keyword>
<name>A0A831K2B4_9GAMM</name>
<keyword evidence="4 8" id="KW-1133">Transmembrane helix</keyword>
<feature type="transmembrane region" description="Helical" evidence="8">
    <location>
        <begin position="12"/>
        <end position="31"/>
    </location>
</feature>
<dbReference type="AlphaFoldDB" id="A0A831K2B4"/>
<reference evidence="10" key="1">
    <citation type="journal article" date="2020" name="mSystems">
        <title>Genome- and Community-Level Interaction Insights into Carbon Utilization and Element Cycling Functions of Hydrothermarchaeota in Hydrothermal Sediment.</title>
        <authorList>
            <person name="Zhou Z."/>
            <person name="Liu Y."/>
            <person name="Xu W."/>
            <person name="Pan J."/>
            <person name="Luo Z.H."/>
            <person name="Li M."/>
        </authorList>
    </citation>
    <scope>NUCLEOTIDE SEQUENCE [LARGE SCALE GENOMIC DNA]</scope>
    <source>
        <strain evidence="10">HyVt-26</strain>
    </source>
</reference>
<dbReference type="Pfam" id="PF01553">
    <property type="entry name" value="Acyltransferase"/>
    <property type="match status" value="1"/>
</dbReference>
<evidence type="ECO:0000313" key="10">
    <source>
        <dbReference type="EMBL" id="HDK37486.1"/>
    </source>
</evidence>
<protein>
    <submittedName>
        <fullName evidence="10">1-acyl-sn-glycerol-3-phosphate acyltransferase</fullName>
    </submittedName>
</protein>
<evidence type="ECO:0000256" key="1">
    <source>
        <dbReference type="ARBA" id="ARBA00004370"/>
    </source>
</evidence>
<evidence type="ECO:0000256" key="3">
    <source>
        <dbReference type="ARBA" id="ARBA00022692"/>
    </source>
</evidence>